<dbReference type="EMBL" id="CABDUW010007531">
    <property type="protein sequence ID" value="VTJ91303.1"/>
    <property type="molecule type" value="Genomic_DNA"/>
</dbReference>
<name>A0A5E4DB91_MARMO</name>
<evidence type="ECO:0000313" key="3">
    <source>
        <dbReference type="Proteomes" id="UP000335636"/>
    </source>
</evidence>
<organism evidence="2 3">
    <name type="scientific">Marmota monax</name>
    <name type="common">Woodchuck</name>
    <dbReference type="NCBI Taxonomy" id="9995"/>
    <lineage>
        <taxon>Eukaryota</taxon>
        <taxon>Metazoa</taxon>
        <taxon>Chordata</taxon>
        <taxon>Craniata</taxon>
        <taxon>Vertebrata</taxon>
        <taxon>Euteleostomi</taxon>
        <taxon>Mammalia</taxon>
        <taxon>Eutheria</taxon>
        <taxon>Euarchontoglires</taxon>
        <taxon>Glires</taxon>
        <taxon>Rodentia</taxon>
        <taxon>Sciuromorpha</taxon>
        <taxon>Sciuridae</taxon>
        <taxon>Xerinae</taxon>
        <taxon>Marmotini</taxon>
        <taxon>Marmota</taxon>
    </lineage>
</organism>
<dbReference type="EMBL" id="CABDUW010007532">
    <property type="protein sequence ID" value="VTJ91305.1"/>
    <property type="molecule type" value="Genomic_DNA"/>
</dbReference>
<keyword evidence="3" id="KW-1185">Reference proteome</keyword>
<accession>A0A5E4DB91</accession>
<dbReference type="Proteomes" id="UP000335636">
    <property type="component" value="Unassembled WGS sequence"/>
</dbReference>
<protein>
    <submittedName>
        <fullName evidence="2">Uncharacterized protein</fullName>
    </submittedName>
</protein>
<gene>
    <name evidence="1" type="ORF">MONAX_5E001214</name>
    <name evidence="2" type="ORF">MONAX_5E023983</name>
</gene>
<evidence type="ECO:0000313" key="1">
    <source>
        <dbReference type="EMBL" id="VTJ91303.1"/>
    </source>
</evidence>
<feature type="non-terminal residue" evidence="2">
    <location>
        <position position="53"/>
    </location>
</feature>
<evidence type="ECO:0000313" key="2">
    <source>
        <dbReference type="EMBL" id="VTJ91305.1"/>
    </source>
</evidence>
<proteinExistence type="predicted"/>
<dbReference type="AlphaFoldDB" id="A0A5E4DB91"/>
<reference evidence="2 3" key="1">
    <citation type="submission" date="2019-04" db="EMBL/GenBank/DDBJ databases">
        <authorList>
            <person name="Alioto T."/>
            <person name="Alioto T."/>
        </authorList>
    </citation>
    <scope>NUCLEOTIDE SEQUENCE [LARGE SCALE GENOMIC DNA]</scope>
</reference>
<sequence length="53" mass="5930">MNQTVGSCQEGRRLQTAHDSLFPFQGLWGGGTCTWPFTSAHMRVHGHEFVLLV</sequence>